<gene>
    <name evidence="4" type="primary">LOC116209786</name>
</gene>
<keyword evidence="2" id="KW-0812">Transmembrane</keyword>
<keyword evidence="2" id="KW-0472">Membrane</keyword>
<name>A0A6P8E360_PUNGR</name>
<feature type="transmembrane region" description="Helical" evidence="2">
    <location>
        <begin position="222"/>
        <end position="243"/>
    </location>
</feature>
<sequence length="295" mass="32534">MKLNPVLFSSNTKPLPLHSPFFLPLRTSPISPKLPLKLNLYPSAASFNLPNSIIRHGERRYRASARTSEKGGAFSSPLELEEEEDLSPNGPVYRNTLRLVECSMFAASAGLVYFLSNSLSIENYFGCFFPLPIVLSSMRWGIAGGRKTMVATAVLLLVLSGPLKALTYLLTHGVLGFAMGSLWRLGASWSVSIFLCMLVRAVGALGYVTITSFLIKENILDLITINLHATISILFTASGINIIPSMDLIYAIFGIVLLLNSVFLVFLLHLLYSVFFTRLGMRSSLNLPRWLEKAI</sequence>
<protein>
    <submittedName>
        <fullName evidence="4">Uncharacterized protein LOC116209786 isoform X1</fullName>
    </submittedName>
</protein>
<feature type="transmembrane region" description="Helical" evidence="2">
    <location>
        <begin position="191"/>
        <end position="215"/>
    </location>
</feature>
<dbReference type="PANTHER" id="PTHR37185">
    <property type="entry name" value="MEMBRANE PROTEIN"/>
    <property type="match status" value="1"/>
</dbReference>
<keyword evidence="2" id="KW-1133">Transmembrane helix</keyword>
<dbReference type="RefSeq" id="XP_031399338.1">
    <property type="nucleotide sequence ID" value="XM_031543478.1"/>
</dbReference>
<dbReference type="AlphaFoldDB" id="A0A6P8E360"/>
<evidence type="ECO:0000256" key="2">
    <source>
        <dbReference type="SAM" id="Phobius"/>
    </source>
</evidence>
<evidence type="ECO:0000313" key="4">
    <source>
        <dbReference type="RefSeq" id="XP_031399338.1"/>
    </source>
</evidence>
<dbReference type="GeneID" id="116209786"/>
<feature type="transmembrane region" description="Helical" evidence="2">
    <location>
        <begin position="149"/>
        <end position="171"/>
    </location>
</feature>
<accession>A0A6P8E360</accession>
<dbReference type="Proteomes" id="UP000515151">
    <property type="component" value="Chromosome 6"/>
</dbReference>
<feature type="transmembrane region" description="Helical" evidence="2">
    <location>
        <begin position="249"/>
        <end position="272"/>
    </location>
</feature>
<dbReference type="Pfam" id="PF09991">
    <property type="entry name" value="DUF2232"/>
    <property type="match status" value="1"/>
</dbReference>
<dbReference type="OrthoDB" id="2019412at2759"/>
<dbReference type="InterPro" id="IPR018710">
    <property type="entry name" value="DUF2232"/>
</dbReference>
<proteinExistence type="predicted"/>
<evidence type="ECO:0000313" key="3">
    <source>
        <dbReference type="Proteomes" id="UP000515151"/>
    </source>
</evidence>
<evidence type="ECO:0000256" key="1">
    <source>
        <dbReference type="SAM" id="MobiDB-lite"/>
    </source>
</evidence>
<reference evidence="3" key="1">
    <citation type="journal article" date="2020" name="Plant Biotechnol. J.">
        <title>The pomegranate (Punica granatum L.) draft genome dissects genetic divergence between soft- and hard-seeded cultivars.</title>
        <authorList>
            <person name="Luo X."/>
            <person name="Li H."/>
            <person name="Wu Z."/>
            <person name="Yao W."/>
            <person name="Zhao P."/>
            <person name="Cao D."/>
            <person name="Yu H."/>
            <person name="Li K."/>
            <person name="Poudel K."/>
            <person name="Zhao D."/>
            <person name="Zhang F."/>
            <person name="Xia X."/>
            <person name="Chen L."/>
            <person name="Wang Q."/>
            <person name="Jing D."/>
            <person name="Cao S."/>
        </authorList>
    </citation>
    <scope>NUCLEOTIDE SEQUENCE [LARGE SCALE GENOMIC DNA]</scope>
    <source>
        <strain evidence="3">cv. Tunisia</strain>
    </source>
</reference>
<reference evidence="4" key="2">
    <citation type="submission" date="2025-08" db="UniProtKB">
        <authorList>
            <consortium name="RefSeq"/>
        </authorList>
    </citation>
    <scope>IDENTIFICATION</scope>
    <source>
        <tissue evidence="4">Leaf</tissue>
    </source>
</reference>
<feature type="region of interest" description="Disordered" evidence="1">
    <location>
        <begin position="64"/>
        <end position="87"/>
    </location>
</feature>
<organism evidence="3 4">
    <name type="scientific">Punica granatum</name>
    <name type="common">Pomegranate</name>
    <dbReference type="NCBI Taxonomy" id="22663"/>
    <lineage>
        <taxon>Eukaryota</taxon>
        <taxon>Viridiplantae</taxon>
        <taxon>Streptophyta</taxon>
        <taxon>Embryophyta</taxon>
        <taxon>Tracheophyta</taxon>
        <taxon>Spermatophyta</taxon>
        <taxon>Magnoliopsida</taxon>
        <taxon>eudicotyledons</taxon>
        <taxon>Gunneridae</taxon>
        <taxon>Pentapetalae</taxon>
        <taxon>rosids</taxon>
        <taxon>malvids</taxon>
        <taxon>Myrtales</taxon>
        <taxon>Lythraceae</taxon>
        <taxon>Punica</taxon>
    </lineage>
</organism>
<dbReference type="PANTHER" id="PTHR37185:SF3">
    <property type="entry name" value="MEMBRANE PROTEIN"/>
    <property type="match status" value="1"/>
</dbReference>
<keyword evidence="3" id="KW-1185">Reference proteome</keyword>
<feature type="transmembrane region" description="Helical" evidence="2">
    <location>
        <begin position="121"/>
        <end position="142"/>
    </location>
</feature>